<evidence type="ECO:0000313" key="6">
    <source>
        <dbReference type="EMBL" id="CAH1992413.1"/>
    </source>
</evidence>
<evidence type="ECO:0000256" key="2">
    <source>
        <dbReference type="ARBA" id="ARBA00022723"/>
    </source>
</evidence>
<dbReference type="Pfam" id="PF13359">
    <property type="entry name" value="DDE_Tnp_4"/>
    <property type="match status" value="1"/>
</dbReference>
<keyword evidence="2" id="KW-0479">Metal-binding</keyword>
<dbReference type="EMBL" id="CAKOFQ010007142">
    <property type="protein sequence ID" value="CAH1992413.1"/>
    <property type="molecule type" value="Genomic_DNA"/>
</dbReference>
<dbReference type="InterPro" id="IPR027805">
    <property type="entry name" value="Transposase_HTH_dom"/>
</dbReference>
<dbReference type="PANTHER" id="PTHR23080">
    <property type="entry name" value="THAP DOMAIN PROTEIN"/>
    <property type="match status" value="1"/>
</dbReference>
<gene>
    <name evidence="6" type="ORF">ACAOBT_LOCUS20841</name>
</gene>
<evidence type="ECO:0000256" key="1">
    <source>
        <dbReference type="ARBA" id="ARBA00001968"/>
    </source>
</evidence>
<evidence type="ECO:0000259" key="5">
    <source>
        <dbReference type="Pfam" id="PF13613"/>
    </source>
</evidence>
<keyword evidence="7" id="KW-1185">Reference proteome</keyword>
<sequence>MENYMKYKIMGSVKRIRMKPGCIPSRFGSQCNKKRNLSPTPDQLQHVNKKTLLMPILEDNKQVCPNETSISQFQQELLNKEDLMPSCSSSLEKFHDKAMQVVQYNTQFWDPAEQVQRSHEHVSCYTHKVVQGCVSKHYRSTDAQYSLDIEDNVSLPIQPIAYQSIAASLNKPCEERDNKLTISGQSLFTEEQCDSDASYTLSQEGSDTDSSPSQPSSQTTVDSSQEKYIKDHKSNLQCTLSKIIKNPKLYIGIPAKLYFIVDLISKHTKLSEKYILLCLMKIKSNRTFSQLANDFDISLSQAREIFCNKISSFFSVLLPFMKTFTICTIKNNLPIKFHYKYHKINCIIYCLEIVIQKPKNAIHQALTWSKYKKANTYKYLISCTPDGLVSFVSRGYGGRISDINLLEHSKFFDSLQPNSYILAYRGFKHTEMYLKQRGFTLLRLPIIANASKQTEEIARLRIHVERVITRIQEFKILQPHSVVSLNFLHVLNSCVITACALINLQDSLIK</sequence>
<evidence type="ECO:0000256" key="3">
    <source>
        <dbReference type="SAM" id="MobiDB-lite"/>
    </source>
</evidence>
<feature type="domain" description="Transposase Helix-turn-helix" evidence="5">
    <location>
        <begin position="275"/>
        <end position="306"/>
    </location>
</feature>
<dbReference type="OrthoDB" id="7467139at2759"/>
<organism evidence="6 7">
    <name type="scientific">Acanthoscelides obtectus</name>
    <name type="common">Bean weevil</name>
    <name type="synonym">Bruchus obtectus</name>
    <dbReference type="NCBI Taxonomy" id="200917"/>
    <lineage>
        <taxon>Eukaryota</taxon>
        <taxon>Metazoa</taxon>
        <taxon>Ecdysozoa</taxon>
        <taxon>Arthropoda</taxon>
        <taxon>Hexapoda</taxon>
        <taxon>Insecta</taxon>
        <taxon>Pterygota</taxon>
        <taxon>Neoptera</taxon>
        <taxon>Endopterygota</taxon>
        <taxon>Coleoptera</taxon>
        <taxon>Polyphaga</taxon>
        <taxon>Cucujiformia</taxon>
        <taxon>Chrysomeloidea</taxon>
        <taxon>Chrysomelidae</taxon>
        <taxon>Bruchinae</taxon>
        <taxon>Bruchini</taxon>
        <taxon>Acanthoscelides</taxon>
    </lineage>
</organism>
<evidence type="ECO:0008006" key="8">
    <source>
        <dbReference type="Google" id="ProtNLM"/>
    </source>
</evidence>
<dbReference type="AlphaFoldDB" id="A0A9P0LHJ3"/>
<evidence type="ECO:0000259" key="4">
    <source>
        <dbReference type="Pfam" id="PF13359"/>
    </source>
</evidence>
<comment type="cofactor">
    <cofactor evidence="1">
        <name>a divalent metal cation</name>
        <dbReference type="ChEBI" id="CHEBI:60240"/>
    </cofactor>
</comment>
<name>A0A9P0LHJ3_ACAOB</name>
<dbReference type="GO" id="GO:0046872">
    <property type="term" value="F:metal ion binding"/>
    <property type="evidence" value="ECO:0007669"/>
    <property type="project" value="UniProtKB-KW"/>
</dbReference>
<accession>A0A9P0LHJ3</accession>
<reference evidence="6" key="1">
    <citation type="submission" date="2022-03" db="EMBL/GenBank/DDBJ databases">
        <authorList>
            <person name="Sayadi A."/>
        </authorList>
    </citation>
    <scope>NUCLEOTIDE SEQUENCE</scope>
</reference>
<dbReference type="Pfam" id="PF13613">
    <property type="entry name" value="HTH_Tnp_4"/>
    <property type="match status" value="1"/>
</dbReference>
<evidence type="ECO:0000313" key="7">
    <source>
        <dbReference type="Proteomes" id="UP001152888"/>
    </source>
</evidence>
<feature type="region of interest" description="Disordered" evidence="3">
    <location>
        <begin position="199"/>
        <end position="224"/>
    </location>
</feature>
<proteinExistence type="predicted"/>
<comment type="caution">
    <text evidence="6">The sequence shown here is derived from an EMBL/GenBank/DDBJ whole genome shotgun (WGS) entry which is preliminary data.</text>
</comment>
<feature type="domain" description="DDE Tnp4" evidence="4">
    <location>
        <begin position="348"/>
        <end position="503"/>
    </location>
</feature>
<dbReference type="Proteomes" id="UP001152888">
    <property type="component" value="Unassembled WGS sequence"/>
</dbReference>
<feature type="compositionally biased region" description="Low complexity" evidence="3">
    <location>
        <begin position="208"/>
        <end position="223"/>
    </location>
</feature>
<protein>
    <recommendedName>
        <fullName evidence="8">DDE Tnp4 domain-containing protein</fullName>
    </recommendedName>
</protein>
<dbReference type="InterPro" id="IPR027806">
    <property type="entry name" value="HARBI1_dom"/>
</dbReference>